<evidence type="ECO:0000313" key="3">
    <source>
        <dbReference type="EMBL" id="GAA4312242.1"/>
    </source>
</evidence>
<organism evidence="3 4">
    <name type="scientific">Compostibacter hankyongensis</name>
    <dbReference type="NCBI Taxonomy" id="1007089"/>
    <lineage>
        <taxon>Bacteria</taxon>
        <taxon>Pseudomonadati</taxon>
        <taxon>Bacteroidota</taxon>
        <taxon>Chitinophagia</taxon>
        <taxon>Chitinophagales</taxon>
        <taxon>Chitinophagaceae</taxon>
        <taxon>Compostibacter</taxon>
    </lineage>
</organism>
<dbReference type="PANTHER" id="PTHR43685:SF2">
    <property type="entry name" value="GLYCOSYLTRANSFERASE 2-LIKE DOMAIN-CONTAINING PROTEIN"/>
    <property type="match status" value="1"/>
</dbReference>
<name>A0ABP8FW65_9BACT</name>
<protein>
    <submittedName>
        <fullName evidence="3">Glycosyltransferase family A protein</fullName>
    </submittedName>
</protein>
<evidence type="ECO:0000259" key="2">
    <source>
        <dbReference type="Pfam" id="PF00535"/>
    </source>
</evidence>
<gene>
    <name evidence="3" type="ORF">GCM10023143_21810</name>
</gene>
<dbReference type="RefSeq" id="WP_344979160.1">
    <property type="nucleotide sequence ID" value="NZ_BAABFN010000005.1"/>
</dbReference>
<keyword evidence="4" id="KW-1185">Reference proteome</keyword>
<feature type="chain" id="PRO_5046847705" evidence="1">
    <location>
        <begin position="18"/>
        <end position="268"/>
    </location>
</feature>
<feature type="signal peptide" evidence="1">
    <location>
        <begin position="1"/>
        <end position="17"/>
    </location>
</feature>
<accession>A0ABP8FW65</accession>
<dbReference type="InterPro" id="IPR029044">
    <property type="entry name" value="Nucleotide-diphossugar_trans"/>
</dbReference>
<sequence length="268" mass="30097">MKVSVLIPTVNRPTALAATLMALVVQSFGDFEITIADQSRTFIRTEPTIQTISRIFELHDRPPLHILQNLPPRGIAQQRQFLLNHSTGTFSLFLDDDVILEPRAISRLVQAMEEEECGFGGMAPVGLSYREDVRTGEQEISWWNGRVQPERVRPEGPGWERYKLHSAANMLHIGEKLRASGAGQKKYKVAWIGGCVLYDTAKLRDTGGFEFWQKLPPEHCGEDVLAQLRLMEKYGGFGLVPSGAYHQELPTTIANREVNAPEYLLAAR</sequence>
<dbReference type="InterPro" id="IPR001173">
    <property type="entry name" value="Glyco_trans_2-like"/>
</dbReference>
<dbReference type="PANTHER" id="PTHR43685">
    <property type="entry name" value="GLYCOSYLTRANSFERASE"/>
    <property type="match status" value="1"/>
</dbReference>
<dbReference type="EMBL" id="BAABFN010000005">
    <property type="protein sequence ID" value="GAA4312242.1"/>
    <property type="molecule type" value="Genomic_DNA"/>
</dbReference>
<evidence type="ECO:0000313" key="4">
    <source>
        <dbReference type="Proteomes" id="UP001501207"/>
    </source>
</evidence>
<comment type="caution">
    <text evidence="3">The sequence shown here is derived from an EMBL/GenBank/DDBJ whole genome shotgun (WGS) entry which is preliminary data.</text>
</comment>
<proteinExistence type="predicted"/>
<evidence type="ECO:0000256" key="1">
    <source>
        <dbReference type="SAM" id="SignalP"/>
    </source>
</evidence>
<dbReference type="InterPro" id="IPR050834">
    <property type="entry name" value="Glycosyltransf_2"/>
</dbReference>
<dbReference type="CDD" id="cd00761">
    <property type="entry name" value="Glyco_tranf_GTA_type"/>
    <property type="match status" value="1"/>
</dbReference>
<dbReference type="Pfam" id="PF00535">
    <property type="entry name" value="Glycos_transf_2"/>
    <property type="match status" value="1"/>
</dbReference>
<reference evidence="4" key="1">
    <citation type="journal article" date="2019" name="Int. J. Syst. Evol. Microbiol.">
        <title>The Global Catalogue of Microorganisms (GCM) 10K type strain sequencing project: providing services to taxonomists for standard genome sequencing and annotation.</title>
        <authorList>
            <consortium name="The Broad Institute Genomics Platform"/>
            <consortium name="The Broad Institute Genome Sequencing Center for Infectious Disease"/>
            <person name="Wu L."/>
            <person name="Ma J."/>
        </authorList>
    </citation>
    <scope>NUCLEOTIDE SEQUENCE [LARGE SCALE GENOMIC DNA]</scope>
    <source>
        <strain evidence="4">JCM 17664</strain>
    </source>
</reference>
<keyword evidence="1" id="KW-0732">Signal</keyword>
<dbReference type="Gene3D" id="3.90.550.10">
    <property type="entry name" value="Spore Coat Polysaccharide Biosynthesis Protein SpsA, Chain A"/>
    <property type="match status" value="1"/>
</dbReference>
<dbReference type="Proteomes" id="UP001501207">
    <property type="component" value="Unassembled WGS sequence"/>
</dbReference>
<dbReference type="SUPFAM" id="SSF53448">
    <property type="entry name" value="Nucleotide-diphospho-sugar transferases"/>
    <property type="match status" value="1"/>
</dbReference>
<feature type="domain" description="Glycosyltransferase 2-like" evidence="2">
    <location>
        <begin position="4"/>
        <end position="118"/>
    </location>
</feature>